<dbReference type="InterPro" id="IPR000780">
    <property type="entry name" value="CheR_MeTrfase"/>
</dbReference>
<dbReference type="InterPro" id="IPR029063">
    <property type="entry name" value="SAM-dependent_MTases_sf"/>
</dbReference>
<dbReference type="AlphaFoldDB" id="A8ZWI9"/>
<keyword evidence="3 7" id="KW-0489">Methyltransferase</keyword>
<dbReference type="Pfam" id="PF03705">
    <property type="entry name" value="CheR_N"/>
    <property type="match status" value="1"/>
</dbReference>
<dbReference type="Proteomes" id="UP000008561">
    <property type="component" value="Chromosome"/>
</dbReference>
<dbReference type="OrthoDB" id="9786165at2"/>
<dbReference type="PANTHER" id="PTHR24422">
    <property type="entry name" value="CHEMOTAXIS PROTEIN METHYLTRANSFERASE"/>
    <property type="match status" value="1"/>
</dbReference>
<dbReference type="KEGG" id="dol:Dole_0987"/>
<dbReference type="Gene3D" id="1.10.155.10">
    <property type="entry name" value="Chemotaxis receptor methyltransferase CheR, N-terminal domain"/>
    <property type="match status" value="1"/>
</dbReference>
<evidence type="ECO:0000256" key="2">
    <source>
        <dbReference type="ARBA" id="ARBA00012534"/>
    </source>
</evidence>
<evidence type="ECO:0000256" key="3">
    <source>
        <dbReference type="ARBA" id="ARBA00022603"/>
    </source>
</evidence>
<dbReference type="eggNOG" id="COG1352">
    <property type="taxonomic scope" value="Bacteria"/>
</dbReference>
<name>A8ZWI9_DESOH</name>
<sequence>MAKITPIEFKVFSKYIFDVCGITLKEGKEYLIETRLSPLLEKHGCVSFSEIYYKARRDKDLEKEIIDAISTNETFFFRDVTPFEVLQHKILPDLIDKRGRSLRPGARIPIRILSLGCSTGQEVYTITFVLRALGLGTDMYDIRLIGVDVSNAAIAKASYGVYSEFELSRGLSPAQISQYFLKLDENRWKVKDEYRWLATFETHNIFDTSKDLGRFDIIFCRNVGIYFSPIDRIKMYEKIAAMLEPDGYLLIGATESLTYDTDRFVPKKYLRAVFYQPNPAVTG</sequence>
<dbReference type="PANTHER" id="PTHR24422:SF21">
    <property type="entry name" value="CHEMOTAXIS PROTEIN METHYLTRANSFERASE 1"/>
    <property type="match status" value="1"/>
</dbReference>
<gene>
    <name evidence="7" type="ordered locus">Dole_0987</name>
</gene>
<evidence type="ECO:0000259" key="6">
    <source>
        <dbReference type="PROSITE" id="PS50123"/>
    </source>
</evidence>
<evidence type="ECO:0000256" key="1">
    <source>
        <dbReference type="ARBA" id="ARBA00001541"/>
    </source>
</evidence>
<organism evidence="7 8">
    <name type="scientific">Desulfosudis oleivorans (strain DSM 6200 / JCM 39069 / Hxd3)</name>
    <name type="common">Desulfococcus oleovorans</name>
    <dbReference type="NCBI Taxonomy" id="96561"/>
    <lineage>
        <taxon>Bacteria</taxon>
        <taxon>Pseudomonadati</taxon>
        <taxon>Thermodesulfobacteriota</taxon>
        <taxon>Desulfobacteria</taxon>
        <taxon>Desulfobacterales</taxon>
        <taxon>Desulfosudaceae</taxon>
        <taxon>Desulfosudis</taxon>
    </lineage>
</organism>
<dbReference type="EMBL" id="CP000859">
    <property type="protein sequence ID" value="ABW66797.1"/>
    <property type="molecule type" value="Genomic_DNA"/>
</dbReference>
<keyword evidence="4 7" id="KW-0808">Transferase</keyword>
<dbReference type="GO" id="GO:0008983">
    <property type="term" value="F:protein-glutamate O-methyltransferase activity"/>
    <property type="evidence" value="ECO:0007669"/>
    <property type="project" value="UniProtKB-EC"/>
</dbReference>
<dbReference type="InterPro" id="IPR022642">
    <property type="entry name" value="CheR_C"/>
</dbReference>
<dbReference type="SUPFAM" id="SSF47757">
    <property type="entry name" value="Chemotaxis receptor methyltransferase CheR, N-terminal domain"/>
    <property type="match status" value="1"/>
</dbReference>
<dbReference type="InterPro" id="IPR022641">
    <property type="entry name" value="CheR_N"/>
</dbReference>
<dbReference type="STRING" id="96561.Dole_0987"/>
<dbReference type="Pfam" id="PF01739">
    <property type="entry name" value="CheR"/>
    <property type="match status" value="1"/>
</dbReference>
<dbReference type="InterPro" id="IPR050903">
    <property type="entry name" value="Bact_Chemotaxis_MeTrfase"/>
</dbReference>
<dbReference type="HOGENOM" id="CLU_025854_0_2_7"/>
<comment type="catalytic activity">
    <reaction evidence="1">
        <text>L-glutamyl-[protein] + S-adenosyl-L-methionine = [protein]-L-glutamate 5-O-methyl ester + S-adenosyl-L-homocysteine</text>
        <dbReference type="Rhea" id="RHEA:24452"/>
        <dbReference type="Rhea" id="RHEA-COMP:10208"/>
        <dbReference type="Rhea" id="RHEA-COMP:10311"/>
        <dbReference type="ChEBI" id="CHEBI:29973"/>
        <dbReference type="ChEBI" id="CHEBI:57856"/>
        <dbReference type="ChEBI" id="CHEBI:59789"/>
        <dbReference type="ChEBI" id="CHEBI:82795"/>
        <dbReference type="EC" id="2.1.1.80"/>
    </reaction>
</comment>
<keyword evidence="5" id="KW-0949">S-adenosyl-L-methionine</keyword>
<dbReference type="PRINTS" id="PR00996">
    <property type="entry name" value="CHERMTFRASE"/>
</dbReference>
<proteinExistence type="predicted"/>
<reference evidence="7 8" key="1">
    <citation type="submission" date="2007-10" db="EMBL/GenBank/DDBJ databases">
        <title>Complete sequence of Desulfococcus oleovorans Hxd3.</title>
        <authorList>
            <consortium name="US DOE Joint Genome Institute"/>
            <person name="Copeland A."/>
            <person name="Lucas S."/>
            <person name="Lapidus A."/>
            <person name="Barry K."/>
            <person name="Glavina del Rio T."/>
            <person name="Dalin E."/>
            <person name="Tice H."/>
            <person name="Pitluck S."/>
            <person name="Kiss H."/>
            <person name="Brettin T."/>
            <person name="Bruce D."/>
            <person name="Detter J.C."/>
            <person name="Han C."/>
            <person name="Schmutz J."/>
            <person name="Larimer F."/>
            <person name="Land M."/>
            <person name="Hauser L."/>
            <person name="Kyrpides N."/>
            <person name="Kim E."/>
            <person name="Wawrik B."/>
            <person name="Richardson P."/>
        </authorList>
    </citation>
    <scope>NUCLEOTIDE SEQUENCE [LARGE SCALE GENOMIC DNA]</scope>
    <source>
        <strain evidence="8">DSM 6200 / JCM 39069 / Hxd3</strain>
    </source>
</reference>
<dbReference type="SUPFAM" id="SSF53335">
    <property type="entry name" value="S-adenosyl-L-methionine-dependent methyltransferases"/>
    <property type="match status" value="1"/>
</dbReference>
<evidence type="ECO:0000256" key="5">
    <source>
        <dbReference type="ARBA" id="ARBA00022691"/>
    </source>
</evidence>
<dbReference type="RefSeq" id="WP_012174415.1">
    <property type="nucleotide sequence ID" value="NC_009943.1"/>
</dbReference>
<dbReference type="GO" id="GO:0032259">
    <property type="term" value="P:methylation"/>
    <property type="evidence" value="ECO:0007669"/>
    <property type="project" value="UniProtKB-KW"/>
</dbReference>
<evidence type="ECO:0000313" key="7">
    <source>
        <dbReference type="EMBL" id="ABW66797.1"/>
    </source>
</evidence>
<feature type="domain" description="CheR-type methyltransferase" evidence="6">
    <location>
        <begin position="1"/>
        <end position="283"/>
    </location>
</feature>
<evidence type="ECO:0000313" key="8">
    <source>
        <dbReference type="Proteomes" id="UP000008561"/>
    </source>
</evidence>
<accession>A8ZWI9</accession>
<dbReference type="Gene3D" id="3.40.50.150">
    <property type="entry name" value="Vaccinia Virus protein VP39"/>
    <property type="match status" value="1"/>
</dbReference>
<dbReference type="PROSITE" id="PS50123">
    <property type="entry name" value="CHER"/>
    <property type="match status" value="1"/>
</dbReference>
<evidence type="ECO:0000256" key="4">
    <source>
        <dbReference type="ARBA" id="ARBA00022679"/>
    </source>
</evidence>
<dbReference type="EC" id="2.1.1.80" evidence="2"/>
<keyword evidence="8" id="KW-1185">Reference proteome</keyword>
<dbReference type="SMART" id="SM00138">
    <property type="entry name" value="MeTrc"/>
    <property type="match status" value="1"/>
</dbReference>
<protein>
    <recommendedName>
        <fullName evidence="2">protein-glutamate O-methyltransferase</fullName>
        <ecNumber evidence="2">2.1.1.80</ecNumber>
    </recommendedName>
</protein>
<dbReference type="InterPro" id="IPR036804">
    <property type="entry name" value="CheR_N_sf"/>
</dbReference>